<comment type="caution">
    <text evidence="1">The sequence shown here is derived from an EMBL/GenBank/DDBJ whole genome shotgun (WGS) entry which is preliminary data.</text>
</comment>
<name>A0A1J4L5I5_9EUKA</name>
<accession>A0A1J4L5I5</accession>
<dbReference type="VEuPathDB" id="TrichDB:TRFO_41209"/>
<gene>
    <name evidence="1" type="ORF">TRFO_41209</name>
</gene>
<dbReference type="RefSeq" id="XP_068370333.1">
    <property type="nucleotide sequence ID" value="XM_068513637.1"/>
</dbReference>
<organism evidence="1 2">
    <name type="scientific">Tritrichomonas foetus</name>
    <dbReference type="NCBI Taxonomy" id="1144522"/>
    <lineage>
        <taxon>Eukaryota</taxon>
        <taxon>Metamonada</taxon>
        <taxon>Parabasalia</taxon>
        <taxon>Tritrichomonadida</taxon>
        <taxon>Tritrichomonadidae</taxon>
        <taxon>Tritrichomonas</taxon>
    </lineage>
</organism>
<protein>
    <submittedName>
        <fullName evidence="1">Uncharacterized protein</fullName>
    </submittedName>
</protein>
<reference evidence="1" key="1">
    <citation type="submission" date="2016-10" db="EMBL/GenBank/DDBJ databases">
        <authorList>
            <person name="Benchimol M."/>
            <person name="Almeida L.G."/>
            <person name="Vasconcelos A.T."/>
            <person name="Perreira-Neves A."/>
            <person name="Rosa I.A."/>
            <person name="Tasca T."/>
            <person name="Bogo M.R."/>
            <person name="de Souza W."/>
        </authorList>
    </citation>
    <scope>NUCLEOTIDE SEQUENCE [LARGE SCALE GENOMIC DNA]</scope>
    <source>
        <strain evidence="1">K</strain>
    </source>
</reference>
<proteinExistence type="predicted"/>
<dbReference type="AlphaFoldDB" id="A0A1J4L5I5"/>
<dbReference type="EMBL" id="MLAK01000027">
    <property type="protein sequence ID" value="OHT17197.1"/>
    <property type="molecule type" value="Genomic_DNA"/>
</dbReference>
<keyword evidence="2" id="KW-1185">Reference proteome</keyword>
<evidence type="ECO:0000313" key="1">
    <source>
        <dbReference type="EMBL" id="OHT17197.1"/>
    </source>
</evidence>
<sequence>MKKKQFSEQITSGKVTIVSNKRKSQKNHKNYTRLEMSDKNFFWHGILSLNELGAHAFFDVKIKKNVPDAPNMVGIFTSDIPPLPLTQSDTLHVTFLLENNVGLNTVRYRVAESQFTGAELMKAVEETTGPQSTITATVESGEWQFSLQQQTWILRSILLYVPMAQLRKFIKDP</sequence>
<dbReference type="GeneID" id="94848341"/>
<dbReference type="OrthoDB" id="10257112at2759"/>
<evidence type="ECO:0000313" key="2">
    <source>
        <dbReference type="Proteomes" id="UP000179807"/>
    </source>
</evidence>
<dbReference type="Proteomes" id="UP000179807">
    <property type="component" value="Unassembled WGS sequence"/>
</dbReference>